<accession>A0A382T5M7</accession>
<keyword evidence="1" id="KW-0812">Transmembrane</keyword>
<dbReference type="Gene3D" id="2.120.10.30">
    <property type="entry name" value="TolB, C-terminal domain"/>
    <property type="match status" value="1"/>
</dbReference>
<evidence type="ECO:0000256" key="1">
    <source>
        <dbReference type="SAM" id="Phobius"/>
    </source>
</evidence>
<gene>
    <name evidence="3" type="ORF">METZ01_LOCUS370314</name>
</gene>
<dbReference type="InterPro" id="IPR012938">
    <property type="entry name" value="Glc/Sorbosone_DH"/>
</dbReference>
<name>A0A382T5M7_9ZZZZ</name>
<evidence type="ECO:0000313" key="3">
    <source>
        <dbReference type="EMBL" id="SVD17460.1"/>
    </source>
</evidence>
<feature type="transmembrane region" description="Helical" evidence="1">
    <location>
        <begin position="5"/>
        <end position="25"/>
    </location>
</feature>
<dbReference type="InterPro" id="IPR011042">
    <property type="entry name" value="6-blade_b-propeller_TolB-like"/>
</dbReference>
<proteinExistence type="predicted"/>
<feature type="non-terminal residue" evidence="3">
    <location>
        <position position="238"/>
    </location>
</feature>
<evidence type="ECO:0000259" key="2">
    <source>
        <dbReference type="Pfam" id="PF07995"/>
    </source>
</evidence>
<keyword evidence="1" id="KW-1133">Transmembrane helix</keyword>
<dbReference type="InterPro" id="IPR011041">
    <property type="entry name" value="Quinoprot_gluc/sorb_DH_b-prop"/>
</dbReference>
<keyword evidence="1" id="KW-0472">Membrane</keyword>
<sequence length="238" mass="26590">MIKIIISISIICFLLIFAYVLWHYWYIFPPSFIDVVRDVRDDVFGLAPSTSQDPSAPTKYSINDDDFRIEEYASGLHQPTAMEFLGDNIIVLEKNSGKVLLIEDGEINDNPLLDFNVNSYWESGLLGVTVNGNNVYFYLTEAEEDGGERTGNKIYQFYWDGENFTDKYLVNSLGLDQIWHNGGAMTTGLDGQVYAVIGDQGAGLEDSKITPTLAQNSNEGEFNDTGVIIKVGLDKEII</sequence>
<dbReference type="AlphaFoldDB" id="A0A382T5M7"/>
<dbReference type="PANTHER" id="PTHR19328:SF13">
    <property type="entry name" value="HIPL1 PROTEIN"/>
    <property type="match status" value="1"/>
</dbReference>
<feature type="domain" description="Glucose/Sorbosone dehydrogenase" evidence="2">
    <location>
        <begin position="76"/>
        <end position="211"/>
    </location>
</feature>
<dbReference type="Pfam" id="PF07995">
    <property type="entry name" value="GSDH"/>
    <property type="match status" value="1"/>
</dbReference>
<dbReference type="EMBL" id="UINC01134123">
    <property type="protein sequence ID" value="SVD17460.1"/>
    <property type="molecule type" value="Genomic_DNA"/>
</dbReference>
<dbReference type="SUPFAM" id="SSF50952">
    <property type="entry name" value="Soluble quinoprotein glucose dehydrogenase"/>
    <property type="match status" value="1"/>
</dbReference>
<protein>
    <recommendedName>
        <fullName evidence="2">Glucose/Sorbosone dehydrogenase domain-containing protein</fullName>
    </recommendedName>
</protein>
<reference evidence="3" key="1">
    <citation type="submission" date="2018-05" db="EMBL/GenBank/DDBJ databases">
        <authorList>
            <person name="Lanie J.A."/>
            <person name="Ng W.-L."/>
            <person name="Kazmierczak K.M."/>
            <person name="Andrzejewski T.M."/>
            <person name="Davidsen T.M."/>
            <person name="Wayne K.J."/>
            <person name="Tettelin H."/>
            <person name="Glass J.I."/>
            <person name="Rusch D."/>
            <person name="Podicherti R."/>
            <person name="Tsui H.-C.T."/>
            <person name="Winkler M.E."/>
        </authorList>
    </citation>
    <scope>NUCLEOTIDE SEQUENCE</scope>
</reference>
<organism evidence="3">
    <name type="scientific">marine metagenome</name>
    <dbReference type="NCBI Taxonomy" id="408172"/>
    <lineage>
        <taxon>unclassified sequences</taxon>
        <taxon>metagenomes</taxon>
        <taxon>ecological metagenomes</taxon>
    </lineage>
</organism>
<dbReference type="PANTHER" id="PTHR19328">
    <property type="entry name" value="HEDGEHOG-INTERACTING PROTEIN"/>
    <property type="match status" value="1"/>
</dbReference>